<evidence type="ECO:0000313" key="1">
    <source>
        <dbReference type="EMBL" id="MFD1320253.1"/>
    </source>
</evidence>
<dbReference type="EMBL" id="JBHTMP010000004">
    <property type="protein sequence ID" value="MFD1320253.1"/>
    <property type="molecule type" value="Genomic_DNA"/>
</dbReference>
<name>A0ABW3Y742_9ACTN</name>
<accession>A0ABW3Y742</accession>
<keyword evidence="2" id="KW-1185">Reference proteome</keyword>
<sequence length="111" mass="12676">MSPSIGDVALDVRRERRYGIEPPRDEAAFRRIEAELRTESPELVVIPVDDQPHTFQLWEHPGGWIAKKTATDGYQVVLRVRGVDPPGVRLHRITDVEPYLRGRRQLLALDG</sequence>
<reference evidence="2" key="1">
    <citation type="journal article" date="2019" name="Int. J. Syst. Evol. Microbiol.">
        <title>The Global Catalogue of Microorganisms (GCM) 10K type strain sequencing project: providing services to taxonomists for standard genome sequencing and annotation.</title>
        <authorList>
            <consortium name="The Broad Institute Genomics Platform"/>
            <consortium name="The Broad Institute Genome Sequencing Center for Infectious Disease"/>
            <person name="Wu L."/>
            <person name="Ma J."/>
        </authorList>
    </citation>
    <scope>NUCLEOTIDE SEQUENCE [LARGE SCALE GENOMIC DNA]</scope>
    <source>
        <strain evidence="2">JCM 31037</strain>
    </source>
</reference>
<dbReference type="Proteomes" id="UP001597260">
    <property type="component" value="Unassembled WGS sequence"/>
</dbReference>
<proteinExistence type="predicted"/>
<dbReference type="RefSeq" id="WP_377567071.1">
    <property type="nucleotide sequence ID" value="NZ_JBHTMP010000004.1"/>
</dbReference>
<evidence type="ECO:0000313" key="2">
    <source>
        <dbReference type="Proteomes" id="UP001597260"/>
    </source>
</evidence>
<gene>
    <name evidence="1" type="ORF">ACFQ4H_04020</name>
</gene>
<organism evidence="1 2">
    <name type="scientific">Micromonospora sonneratiae</name>
    <dbReference type="NCBI Taxonomy" id="1184706"/>
    <lineage>
        <taxon>Bacteria</taxon>
        <taxon>Bacillati</taxon>
        <taxon>Actinomycetota</taxon>
        <taxon>Actinomycetes</taxon>
        <taxon>Micromonosporales</taxon>
        <taxon>Micromonosporaceae</taxon>
        <taxon>Micromonospora</taxon>
    </lineage>
</organism>
<protein>
    <submittedName>
        <fullName evidence="1">Uncharacterized protein</fullName>
    </submittedName>
</protein>
<comment type="caution">
    <text evidence="1">The sequence shown here is derived from an EMBL/GenBank/DDBJ whole genome shotgun (WGS) entry which is preliminary data.</text>
</comment>